<dbReference type="InterPro" id="IPR032466">
    <property type="entry name" value="Metal_Hydrolase"/>
</dbReference>
<name>A0A1M5M432_9BURK</name>
<gene>
    <name evidence="2" type="ORF">SAMN04488135_101123</name>
</gene>
<proteinExistence type="predicted"/>
<organism evidence="2 3">
    <name type="scientific">Pollutimonas bauzanensis</name>
    <dbReference type="NCBI Taxonomy" id="658167"/>
    <lineage>
        <taxon>Bacteria</taxon>
        <taxon>Pseudomonadati</taxon>
        <taxon>Pseudomonadota</taxon>
        <taxon>Betaproteobacteria</taxon>
        <taxon>Burkholderiales</taxon>
        <taxon>Alcaligenaceae</taxon>
        <taxon>Pollutimonas</taxon>
    </lineage>
</organism>
<feature type="domain" description="Amidohydrolase 3" evidence="1">
    <location>
        <begin position="64"/>
        <end position="471"/>
    </location>
</feature>
<reference evidence="2 3" key="1">
    <citation type="submission" date="2016-11" db="EMBL/GenBank/DDBJ databases">
        <authorList>
            <person name="Jaros S."/>
            <person name="Januszkiewicz K."/>
            <person name="Wedrychowicz H."/>
        </authorList>
    </citation>
    <scope>NUCLEOTIDE SEQUENCE [LARGE SCALE GENOMIC DNA]</scope>
    <source>
        <strain evidence="2 3">CGMCC 1.10190</strain>
    </source>
</reference>
<dbReference type="PANTHER" id="PTHR11647">
    <property type="entry name" value="HYDRANTOINASE/DIHYDROPYRIMIDINASE FAMILY MEMBER"/>
    <property type="match status" value="1"/>
</dbReference>
<keyword evidence="3" id="KW-1185">Reference proteome</keyword>
<dbReference type="SUPFAM" id="SSF51556">
    <property type="entry name" value="Metallo-dependent hydrolases"/>
    <property type="match status" value="1"/>
</dbReference>
<evidence type="ECO:0000313" key="2">
    <source>
        <dbReference type="EMBL" id="SHG72018.1"/>
    </source>
</evidence>
<dbReference type="SUPFAM" id="SSF51338">
    <property type="entry name" value="Composite domain of metallo-dependent hydrolases"/>
    <property type="match status" value="1"/>
</dbReference>
<dbReference type="PANTHER" id="PTHR11647:SF1">
    <property type="entry name" value="COLLAPSIN RESPONSE MEDIATOR PROTEIN"/>
    <property type="match status" value="1"/>
</dbReference>
<dbReference type="InterPro" id="IPR023100">
    <property type="entry name" value="D-aminoacylase_insert_dom_sf"/>
</dbReference>
<dbReference type="Gene3D" id="2.30.40.10">
    <property type="entry name" value="Urease, subunit C, domain 1"/>
    <property type="match status" value="1"/>
</dbReference>
<dbReference type="Proteomes" id="UP000184226">
    <property type="component" value="Unassembled WGS sequence"/>
</dbReference>
<accession>A0A1M5M432</accession>
<dbReference type="InterPro" id="IPR011059">
    <property type="entry name" value="Metal-dep_hydrolase_composite"/>
</dbReference>
<dbReference type="Pfam" id="PF07969">
    <property type="entry name" value="Amidohydro_3"/>
    <property type="match status" value="1"/>
</dbReference>
<dbReference type="AlphaFoldDB" id="A0A1M5M432"/>
<evidence type="ECO:0000259" key="1">
    <source>
        <dbReference type="Pfam" id="PF07969"/>
    </source>
</evidence>
<dbReference type="EMBL" id="FQXE01000001">
    <property type="protein sequence ID" value="SHG72018.1"/>
    <property type="molecule type" value="Genomic_DNA"/>
</dbReference>
<dbReference type="Gene3D" id="3.30.1490.130">
    <property type="entry name" value="D-aminoacylase. Domain 3"/>
    <property type="match status" value="1"/>
</dbReference>
<dbReference type="STRING" id="658167.SAMN04488135_101123"/>
<dbReference type="InterPro" id="IPR013108">
    <property type="entry name" value="Amidohydro_3"/>
</dbReference>
<evidence type="ECO:0000313" key="3">
    <source>
        <dbReference type="Proteomes" id="UP000184226"/>
    </source>
</evidence>
<protein>
    <submittedName>
        <fullName evidence="2">Dihydroorotase</fullName>
    </submittedName>
</protein>
<dbReference type="Gene3D" id="3.20.20.140">
    <property type="entry name" value="Metal-dependent hydrolases"/>
    <property type="match status" value="1"/>
</dbReference>
<dbReference type="CDD" id="cd01297">
    <property type="entry name" value="D-aminoacylase"/>
    <property type="match status" value="1"/>
</dbReference>
<dbReference type="InterPro" id="IPR050378">
    <property type="entry name" value="Metallo-dep_Hydrolases_sf"/>
</dbReference>
<sequence>MFGVEAMSQAITVLSNGRLCDGSLADALRADVWIQGEKILAVQPPGVAPAGLADSPGARRPAIHDCTGMVVAPGFIDVHTHDDAVVLDHPDMLPKLSQGITTVVAGNCGISLVPMVTGEPPAPLSLLGRQQFRFDCLRAYRQAVDQARPGVNVAALIGHTTLRMQVMPDLEAPAAPGEIAAMSRILDEAMREGALGMSSGVFYRPAYAANQEELTSLVKVVARHGGVYSTHIRDELRGIVEAIEEAALTARQAGAPLVLSHHKCAGPANWGRTAETLPLIEKLALQQPISMDVYPYTAGSTVLREDLVDGVIDILITGSEAHPEMAGRYLKDIAALWGVSQAQACQRLQPGGACYFQMRQDDVDRVVCHPLSMIGSDGLPHDKRPHPRLWGAFPRVLDQYWRVKGTLALEQAIHKMTGMSASRLGLGGRGYVKPGFFADIVVIDPDKVRDRATYADPVQFSDGIEQVWVNGCLSFTGREKGLPARAGRFVGRHGSEPL</sequence>
<dbReference type="GO" id="GO:0016811">
    <property type="term" value="F:hydrolase activity, acting on carbon-nitrogen (but not peptide) bonds, in linear amides"/>
    <property type="evidence" value="ECO:0007669"/>
    <property type="project" value="InterPro"/>
</dbReference>